<dbReference type="AlphaFoldDB" id="A0AAQ3Q1C2"/>
<feature type="compositionally biased region" description="Basic residues" evidence="1">
    <location>
        <begin position="1"/>
        <end position="12"/>
    </location>
</feature>
<accession>A0AAQ3Q1C2</accession>
<name>A0AAQ3Q1C2_9LILI</name>
<feature type="region of interest" description="Disordered" evidence="1">
    <location>
        <begin position="145"/>
        <end position="173"/>
    </location>
</feature>
<feature type="region of interest" description="Disordered" evidence="1">
    <location>
        <begin position="1"/>
        <end position="24"/>
    </location>
</feature>
<dbReference type="Proteomes" id="UP001327560">
    <property type="component" value="Chromosome 1"/>
</dbReference>
<proteinExistence type="predicted"/>
<protein>
    <submittedName>
        <fullName evidence="2">Uncharacterized protein</fullName>
    </submittedName>
</protein>
<keyword evidence="3" id="KW-1185">Reference proteome</keyword>
<feature type="compositionally biased region" description="Polar residues" evidence="1">
    <location>
        <begin position="163"/>
        <end position="173"/>
    </location>
</feature>
<dbReference type="PANTHER" id="PTHR31903:SF6">
    <property type="entry name" value="F12F1.11-RELATED"/>
    <property type="match status" value="1"/>
</dbReference>
<evidence type="ECO:0000256" key="1">
    <source>
        <dbReference type="SAM" id="MobiDB-lite"/>
    </source>
</evidence>
<evidence type="ECO:0000313" key="3">
    <source>
        <dbReference type="Proteomes" id="UP001327560"/>
    </source>
</evidence>
<organism evidence="2 3">
    <name type="scientific">Canna indica</name>
    <name type="common">Indian-shot</name>
    <dbReference type="NCBI Taxonomy" id="4628"/>
    <lineage>
        <taxon>Eukaryota</taxon>
        <taxon>Viridiplantae</taxon>
        <taxon>Streptophyta</taxon>
        <taxon>Embryophyta</taxon>
        <taxon>Tracheophyta</taxon>
        <taxon>Spermatophyta</taxon>
        <taxon>Magnoliopsida</taxon>
        <taxon>Liliopsida</taxon>
        <taxon>Zingiberales</taxon>
        <taxon>Cannaceae</taxon>
        <taxon>Canna</taxon>
    </lineage>
</organism>
<dbReference type="PANTHER" id="PTHR31903">
    <property type="entry name" value="F12F1.11-RELATED"/>
    <property type="match status" value="1"/>
</dbReference>
<sequence length="243" mass="26857">MKRLGKGKRRRIQPAPPPGAVRSSDHHLAALPSAVLALAATLTAEEQEVLAYLLSSSGDGGKCREQPRRHRPELGCGCFGCYKSFWARWDASPNRYVIHAIIDAVEEELHDRELDSEQKSAGLAMARPEGRLEVKGREFIWSGGGHSADGNGCDDDINEEGNDGSNVSKSTGGKSSLRRFMSFIAERVWRSLELNGRSKTNRDIEINKKMSGFEAFHISTANTTCMEPCSIDEFGEFGIEWKE</sequence>
<gene>
    <name evidence="2" type="ORF">Cni_G01671</name>
</gene>
<reference evidence="2 3" key="1">
    <citation type="submission" date="2023-10" db="EMBL/GenBank/DDBJ databases">
        <title>Chromosome-scale genome assembly provides insights into flower coloration mechanisms of Canna indica.</title>
        <authorList>
            <person name="Li C."/>
        </authorList>
    </citation>
    <scope>NUCLEOTIDE SEQUENCE [LARGE SCALE GENOMIC DNA]</scope>
    <source>
        <tissue evidence="2">Flower</tissue>
    </source>
</reference>
<dbReference type="EMBL" id="CP136890">
    <property type="protein sequence ID" value="WOK92979.1"/>
    <property type="molecule type" value="Genomic_DNA"/>
</dbReference>
<evidence type="ECO:0000313" key="2">
    <source>
        <dbReference type="EMBL" id="WOK92979.1"/>
    </source>
</evidence>
<feature type="compositionally biased region" description="Acidic residues" evidence="1">
    <location>
        <begin position="152"/>
        <end position="162"/>
    </location>
</feature>